<evidence type="ECO:0000313" key="4">
    <source>
        <dbReference type="EMBL" id="CBF79101.1"/>
    </source>
</evidence>
<evidence type="ECO:0000256" key="1">
    <source>
        <dbReference type="ARBA" id="ARBA00022737"/>
    </source>
</evidence>
<reference evidence="5" key="2">
    <citation type="journal article" date="2009" name="Fungal Genet. Biol.">
        <title>The 2008 update of the Aspergillus nidulans genome annotation: a community effort.</title>
        <authorList>
            <person name="Wortman J.R."/>
            <person name="Gilsenan J.M."/>
            <person name="Joardar V."/>
            <person name="Deegan J."/>
            <person name="Clutterbuck J."/>
            <person name="Andersen M.R."/>
            <person name="Archer D."/>
            <person name="Bencina M."/>
            <person name="Braus G."/>
            <person name="Coutinho P."/>
            <person name="von Dohren H."/>
            <person name="Doonan J."/>
            <person name="Driessen A.J."/>
            <person name="Durek P."/>
            <person name="Espeso E."/>
            <person name="Fekete E."/>
            <person name="Flipphi M."/>
            <person name="Estrada C.G."/>
            <person name="Geysens S."/>
            <person name="Goldman G."/>
            <person name="de Groot P.W."/>
            <person name="Hansen K."/>
            <person name="Harris S.D."/>
            <person name="Heinekamp T."/>
            <person name="Helmstaedt K."/>
            <person name="Henrissat B."/>
            <person name="Hofmann G."/>
            <person name="Homan T."/>
            <person name="Horio T."/>
            <person name="Horiuchi H."/>
            <person name="James S."/>
            <person name="Jones M."/>
            <person name="Karaffa L."/>
            <person name="Karanyi Z."/>
            <person name="Kato M."/>
            <person name="Keller N."/>
            <person name="Kelly D.E."/>
            <person name="Kiel J.A."/>
            <person name="Kim J.M."/>
            <person name="van der Klei I.J."/>
            <person name="Klis F.M."/>
            <person name="Kovalchuk A."/>
            <person name="Krasevec N."/>
            <person name="Kubicek C.P."/>
            <person name="Liu B."/>
            <person name="Maccabe A."/>
            <person name="Meyer V."/>
            <person name="Mirabito P."/>
            <person name="Miskei M."/>
            <person name="Mos M."/>
            <person name="Mullins J."/>
            <person name="Nelson D.R."/>
            <person name="Nielsen J."/>
            <person name="Oakley B.R."/>
            <person name="Osmani S.A."/>
            <person name="Pakula T."/>
            <person name="Paszewski A."/>
            <person name="Paulsen I."/>
            <person name="Pilsyk S."/>
            <person name="Pocsi I."/>
            <person name="Punt P.J."/>
            <person name="Ram A.F."/>
            <person name="Ren Q."/>
            <person name="Robellet X."/>
            <person name="Robson G."/>
            <person name="Seiboth B."/>
            <person name="van Solingen P."/>
            <person name="Specht T."/>
            <person name="Sun J."/>
            <person name="Taheri-Talesh N."/>
            <person name="Takeshita N."/>
            <person name="Ussery D."/>
            <person name="vanKuyk P.A."/>
            <person name="Visser H."/>
            <person name="van de Vondervoort P.J."/>
            <person name="de Vries R.P."/>
            <person name="Walton J."/>
            <person name="Xiang X."/>
            <person name="Xiong Y."/>
            <person name="Zeng A.P."/>
            <person name="Brandt B.W."/>
            <person name="Cornell M.J."/>
            <person name="van den Hondel C.A."/>
            <person name="Visser J."/>
            <person name="Oliver S.G."/>
            <person name="Turner G."/>
        </authorList>
    </citation>
    <scope>GENOME REANNOTATION</scope>
    <source>
        <strain evidence="5">FGSC A4 / ATCC 38163 / CBS 112.46 / NRRL 194 / M139</strain>
    </source>
</reference>
<feature type="region of interest" description="Disordered" evidence="2">
    <location>
        <begin position="36"/>
        <end position="80"/>
    </location>
</feature>
<feature type="compositionally biased region" description="Polar residues" evidence="2">
    <location>
        <begin position="44"/>
        <end position="55"/>
    </location>
</feature>
<dbReference type="AlphaFoldDB" id="Q5AX88"/>
<dbReference type="eggNOG" id="ENOG502SHRF">
    <property type="taxonomic scope" value="Eukaryota"/>
</dbReference>
<keyword evidence="5" id="KW-1185">Reference proteome</keyword>
<name>Q5AX88_EMENI</name>
<dbReference type="Proteomes" id="UP000000560">
    <property type="component" value="Chromosome IV"/>
</dbReference>
<keyword evidence="1" id="KW-0677">Repeat</keyword>
<reference evidence="5" key="1">
    <citation type="journal article" date="2005" name="Nature">
        <title>Sequencing of Aspergillus nidulans and comparative analysis with A. fumigatus and A. oryzae.</title>
        <authorList>
            <person name="Galagan J.E."/>
            <person name="Calvo S.E."/>
            <person name="Cuomo C."/>
            <person name="Ma L.J."/>
            <person name="Wortman J.R."/>
            <person name="Batzoglou S."/>
            <person name="Lee S.I."/>
            <person name="Basturkmen M."/>
            <person name="Spevak C.C."/>
            <person name="Clutterbuck J."/>
            <person name="Kapitonov V."/>
            <person name="Jurka J."/>
            <person name="Scazzocchio C."/>
            <person name="Farman M."/>
            <person name="Butler J."/>
            <person name="Purcell S."/>
            <person name="Harris S."/>
            <person name="Braus G.H."/>
            <person name="Draht O."/>
            <person name="Busch S."/>
            <person name="D'Enfert C."/>
            <person name="Bouchier C."/>
            <person name="Goldman G.H."/>
            <person name="Bell-Pedersen D."/>
            <person name="Griffiths-Jones S."/>
            <person name="Doonan J.H."/>
            <person name="Yu J."/>
            <person name="Vienken K."/>
            <person name="Pain A."/>
            <person name="Freitag M."/>
            <person name="Selker E.U."/>
            <person name="Archer D.B."/>
            <person name="Penalva M.A."/>
            <person name="Oakley B.R."/>
            <person name="Momany M."/>
            <person name="Tanaka T."/>
            <person name="Kumagai T."/>
            <person name="Asai K."/>
            <person name="Machida M."/>
            <person name="Nierman W.C."/>
            <person name="Denning D.W."/>
            <person name="Caddick M."/>
            <person name="Hynes M."/>
            <person name="Paoletti M."/>
            <person name="Fischer R."/>
            <person name="Miller B."/>
            <person name="Dyer P."/>
            <person name="Sachs M.S."/>
            <person name="Osmani S.A."/>
            <person name="Birren B.W."/>
        </authorList>
    </citation>
    <scope>NUCLEOTIDE SEQUENCE [LARGE SCALE GENOMIC DNA]</scope>
    <source>
        <strain evidence="5">FGSC A4 / ATCC 38163 / CBS 112.46 / NRRL 194 / M139</strain>
    </source>
</reference>
<dbReference type="InParanoid" id="Q5AX88"/>
<accession>Q5AX88</accession>
<dbReference type="OMA" id="IVVWYKE"/>
<dbReference type="Pfam" id="PF24883">
    <property type="entry name" value="NPHP3_N"/>
    <property type="match status" value="1"/>
</dbReference>
<protein>
    <recommendedName>
        <fullName evidence="3">Nephrocystin 3-like N-terminal domain-containing protein</fullName>
    </recommendedName>
</protein>
<dbReference type="InterPro" id="IPR056884">
    <property type="entry name" value="NPHP3-like_N"/>
</dbReference>
<evidence type="ECO:0000259" key="3">
    <source>
        <dbReference type="Pfam" id="PF24883"/>
    </source>
</evidence>
<evidence type="ECO:0000313" key="5">
    <source>
        <dbReference type="Proteomes" id="UP000000560"/>
    </source>
</evidence>
<dbReference type="KEGG" id="ani:ANIA_07092"/>
<dbReference type="PANTHER" id="PTHR40619">
    <property type="entry name" value="FUNGAL STAND N-TERMINAL GOODBYE DOMAIN-CONTAINING PROTEIN"/>
    <property type="match status" value="1"/>
</dbReference>
<dbReference type="EMBL" id="BN001304">
    <property type="protein sequence ID" value="CBF79101.1"/>
    <property type="molecule type" value="Genomic_DNA"/>
</dbReference>
<feature type="domain" description="Nephrocystin 3-like N-terminal" evidence="3">
    <location>
        <begin position="466"/>
        <end position="611"/>
    </location>
</feature>
<proteinExistence type="predicted"/>
<dbReference type="GeneID" id="2869928"/>
<organism evidence="4 5">
    <name type="scientific">Emericella nidulans (strain FGSC A4 / ATCC 38163 / CBS 112.46 / NRRL 194 / M139)</name>
    <name type="common">Aspergillus nidulans</name>
    <dbReference type="NCBI Taxonomy" id="227321"/>
    <lineage>
        <taxon>Eukaryota</taxon>
        <taxon>Fungi</taxon>
        <taxon>Dikarya</taxon>
        <taxon>Ascomycota</taxon>
        <taxon>Pezizomycotina</taxon>
        <taxon>Eurotiomycetes</taxon>
        <taxon>Eurotiomycetidae</taxon>
        <taxon>Eurotiales</taxon>
        <taxon>Aspergillaceae</taxon>
        <taxon>Aspergillus</taxon>
        <taxon>Aspergillus subgen. Nidulantes</taxon>
    </lineage>
</organism>
<gene>
    <name evidence="4" type="ORF">ANIA_07092</name>
</gene>
<dbReference type="HOGENOM" id="CLU_030266_0_0_1"/>
<sequence length="658" mass="73381">MSQVTDRPARHGLGNLVDGYVRRKLRRDIHPALDALRDHGNAPAGNSQVIASRSSVRGEDKESMEISQSTPSPDNKDDYDLDELYRDAMLEKDRFQEALEAYEQTTAGSNFKTCVTSTSLHTWEEVLDEVNRAAETYHSRAAVWGKIRAGLRRLGDNSKVFEAWAALLPSGSDCATVISGGLKLILTVCGSHEAAARLSDLRKEISDVLVEIPSRLTCIHQALNIFKGSKDLHSMSNSQPNRMVKQLTADLGEKLGLSLLLQGSYEQNMDSLLQNLRAESERFDKAARLCSYGAIEETRLISIKNEQILSGYVDQSMTRWDNFETELRSNQASTLDGYHTLQHQVSDLHAIMERFLGSHDAVDPGTLNVRGPMLPSDKAAINRRSQQMYLRSRDYAFSALNYDPSVLEKDLAANLHNVWHLPLPYQNRLLATMQTPKLHSWITTRCSSALFLNLNTPAVSPLHASSSFLPAKLVQSINEQPSENIITLAFFCGAHTRRNDPHSGPHGTMRSLVAQLLESHPGFDLQTVRRIAQLRGGDVHGLCEIFHELVAQLPADVVVFCVVDGVTVFEERMGLRESGEEVVKALVRTVQECTQKKPVGEKSVFKLLLTSSRNSRRLWRLIPGEVGDVVWMPDAVPSLGGFTVRQTIQRHNRAICVY</sequence>
<dbReference type="RefSeq" id="XP_664696.1">
    <property type="nucleotide sequence ID" value="XM_659604.1"/>
</dbReference>
<accession>C8VDE4</accession>
<dbReference type="OrthoDB" id="5419927at2759"/>
<evidence type="ECO:0000256" key="2">
    <source>
        <dbReference type="SAM" id="MobiDB-lite"/>
    </source>
</evidence>
<dbReference type="PANTHER" id="PTHR40619:SF3">
    <property type="entry name" value="FUNGAL STAND N-TERMINAL GOODBYE DOMAIN-CONTAINING PROTEIN"/>
    <property type="match status" value="1"/>
</dbReference>